<dbReference type="PANTHER" id="PTHR30535:SF33">
    <property type="entry name" value="PERIPLASMIC BINDING PROTEIN"/>
    <property type="match status" value="1"/>
</dbReference>
<dbReference type="InterPro" id="IPR050902">
    <property type="entry name" value="ABC_Transporter_SBP"/>
</dbReference>
<dbReference type="EMBL" id="JACSPO010000009">
    <property type="protein sequence ID" value="MBD8063288.1"/>
    <property type="molecule type" value="Genomic_DNA"/>
</dbReference>
<accession>A0ABR8Z4Q5</accession>
<comment type="caution">
    <text evidence="4">The sequence shown here is derived from an EMBL/GenBank/DDBJ whole genome shotgun (WGS) entry which is preliminary data.</text>
</comment>
<proteinExistence type="inferred from homology"/>
<dbReference type="Proteomes" id="UP000661894">
    <property type="component" value="Unassembled WGS sequence"/>
</dbReference>
<protein>
    <submittedName>
        <fullName evidence="4">ABC transporter substrate-binding protein</fullName>
    </submittedName>
</protein>
<dbReference type="RefSeq" id="WP_251840384.1">
    <property type="nucleotide sequence ID" value="NZ_JACSPO010000009.1"/>
</dbReference>
<dbReference type="InterPro" id="IPR002491">
    <property type="entry name" value="ABC_transptr_periplasmic_BD"/>
</dbReference>
<keyword evidence="5" id="KW-1185">Reference proteome</keyword>
<gene>
    <name evidence="4" type="ORF">H9624_13270</name>
</gene>
<evidence type="ECO:0000256" key="1">
    <source>
        <dbReference type="ARBA" id="ARBA00008814"/>
    </source>
</evidence>
<sequence>MTRTTLTAAALLASALTLAACGQVEVAGPSEAADGATTAAAGEITVVDDQDREVTIAGPVERAVVALSYNNEFVEAIGAGDRVVGVDRGTVQRAPYLGLTEEDVVGESIGELNYEAIVALDPDVAIIPRNGAWQEAAERLAEFDIPVVVVTSWDVDVFEETIDLLGEVFDEPEGAQAVRDFHDEIVTAVEDAVAGTEPVPVYWETDQPYITALPGSGFDQVITGAGGTNVFGDITGGDAQHEITVDPAAVVERDPAVVVHEQPPSAEPYAAGEVDEVVAGIPARPGWSGISAVENGEVYVTNGWATSGLAKAIATAYLATWLHPEETADLDPAGYLERWATEFQGVTDYPGEDAYVTVGSAQ</sequence>
<dbReference type="Gene3D" id="3.40.50.1980">
    <property type="entry name" value="Nitrogenase molybdenum iron protein domain"/>
    <property type="match status" value="2"/>
</dbReference>
<dbReference type="Pfam" id="PF01497">
    <property type="entry name" value="Peripla_BP_2"/>
    <property type="match status" value="1"/>
</dbReference>
<feature type="domain" description="Fe/B12 periplasmic-binding" evidence="3">
    <location>
        <begin position="62"/>
        <end position="330"/>
    </location>
</feature>
<feature type="chain" id="PRO_5045990401" evidence="2">
    <location>
        <begin position="20"/>
        <end position="362"/>
    </location>
</feature>
<reference evidence="4 5" key="1">
    <citation type="submission" date="2020-08" db="EMBL/GenBank/DDBJ databases">
        <title>A Genomic Blueprint of the Chicken Gut Microbiome.</title>
        <authorList>
            <person name="Gilroy R."/>
            <person name="Ravi A."/>
            <person name="Getino M."/>
            <person name="Pursley I."/>
            <person name="Horton D.L."/>
            <person name="Alikhan N.-F."/>
            <person name="Baker D."/>
            <person name="Gharbi K."/>
            <person name="Hall N."/>
            <person name="Watson M."/>
            <person name="Adriaenssens E.M."/>
            <person name="Foster-Nyarko E."/>
            <person name="Jarju S."/>
            <person name="Secka A."/>
            <person name="Antonio M."/>
            <person name="Oren A."/>
            <person name="Chaudhuri R."/>
            <person name="La Ragione R.M."/>
            <person name="Hildebrand F."/>
            <person name="Pallen M.J."/>
        </authorList>
    </citation>
    <scope>NUCLEOTIDE SEQUENCE [LARGE SCALE GENOMIC DNA]</scope>
    <source>
        <strain evidence="4 5">Sa1BUA1</strain>
    </source>
</reference>
<dbReference type="PROSITE" id="PS50983">
    <property type="entry name" value="FE_B12_PBP"/>
    <property type="match status" value="1"/>
</dbReference>
<comment type="similarity">
    <text evidence="1">Belongs to the bacterial solute-binding protein 8 family.</text>
</comment>
<evidence type="ECO:0000259" key="3">
    <source>
        <dbReference type="PROSITE" id="PS50983"/>
    </source>
</evidence>
<keyword evidence="2" id="KW-0732">Signal</keyword>
<dbReference type="SUPFAM" id="SSF53807">
    <property type="entry name" value="Helical backbone' metal receptor"/>
    <property type="match status" value="1"/>
</dbReference>
<dbReference type="PROSITE" id="PS51257">
    <property type="entry name" value="PROKAR_LIPOPROTEIN"/>
    <property type="match status" value="1"/>
</dbReference>
<evidence type="ECO:0000313" key="4">
    <source>
        <dbReference type="EMBL" id="MBD8063288.1"/>
    </source>
</evidence>
<evidence type="ECO:0000313" key="5">
    <source>
        <dbReference type="Proteomes" id="UP000661894"/>
    </source>
</evidence>
<organism evidence="4 5">
    <name type="scientific">Oceanitalea stevensii</name>
    <dbReference type="NCBI Taxonomy" id="2763072"/>
    <lineage>
        <taxon>Bacteria</taxon>
        <taxon>Bacillati</taxon>
        <taxon>Actinomycetota</taxon>
        <taxon>Actinomycetes</taxon>
        <taxon>Micrococcales</taxon>
        <taxon>Bogoriellaceae</taxon>
        <taxon>Georgenia</taxon>
    </lineage>
</organism>
<evidence type="ECO:0000256" key="2">
    <source>
        <dbReference type="SAM" id="SignalP"/>
    </source>
</evidence>
<dbReference type="PANTHER" id="PTHR30535">
    <property type="entry name" value="VITAMIN B12-BINDING PROTEIN"/>
    <property type="match status" value="1"/>
</dbReference>
<name>A0ABR8Z4Q5_9MICO</name>
<feature type="signal peptide" evidence="2">
    <location>
        <begin position="1"/>
        <end position="19"/>
    </location>
</feature>